<gene>
    <name evidence="1" type="ORF">KIL84_003910</name>
</gene>
<organism evidence="1 2">
    <name type="scientific">Mauremys mutica</name>
    <name type="common">yellowpond turtle</name>
    <dbReference type="NCBI Taxonomy" id="74926"/>
    <lineage>
        <taxon>Eukaryota</taxon>
        <taxon>Metazoa</taxon>
        <taxon>Chordata</taxon>
        <taxon>Craniata</taxon>
        <taxon>Vertebrata</taxon>
        <taxon>Euteleostomi</taxon>
        <taxon>Archelosauria</taxon>
        <taxon>Testudinata</taxon>
        <taxon>Testudines</taxon>
        <taxon>Cryptodira</taxon>
        <taxon>Durocryptodira</taxon>
        <taxon>Testudinoidea</taxon>
        <taxon>Geoemydidae</taxon>
        <taxon>Geoemydinae</taxon>
        <taxon>Mauremys</taxon>
    </lineage>
</organism>
<evidence type="ECO:0000313" key="1">
    <source>
        <dbReference type="EMBL" id="KAH1168427.1"/>
    </source>
</evidence>
<accession>A0A9D3WUS2</accession>
<name>A0A9D3WUS2_9SAUR</name>
<proteinExistence type="predicted"/>
<dbReference type="Proteomes" id="UP000827986">
    <property type="component" value="Unassembled WGS sequence"/>
</dbReference>
<dbReference type="EMBL" id="JAHDVG010000486">
    <property type="protein sequence ID" value="KAH1168427.1"/>
    <property type="molecule type" value="Genomic_DNA"/>
</dbReference>
<sequence length="113" mass="13073">MNLSPPVQRASSAQYGPQIHIYLQNMNRAKKFQSHQGPEPLLEDANHIEMSVIRMKVSHYIYSIPGVLWAQICNHTITKTFSWFCGADYFRPNTIQIYSSTINFCCDVIMILY</sequence>
<evidence type="ECO:0000313" key="2">
    <source>
        <dbReference type="Proteomes" id="UP000827986"/>
    </source>
</evidence>
<keyword evidence="2" id="KW-1185">Reference proteome</keyword>
<protein>
    <submittedName>
        <fullName evidence="1">Uncharacterized protein</fullName>
    </submittedName>
</protein>
<dbReference type="AlphaFoldDB" id="A0A9D3WUS2"/>
<comment type="caution">
    <text evidence="1">The sequence shown here is derived from an EMBL/GenBank/DDBJ whole genome shotgun (WGS) entry which is preliminary data.</text>
</comment>
<reference evidence="1" key="1">
    <citation type="submission" date="2021-09" db="EMBL/GenBank/DDBJ databases">
        <title>The genome of Mauremys mutica provides insights into the evolution of semi-aquatic lifestyle.</title>
        <authorList>
            <person name="Gong S."/>
            <person name="Gao Y."/>
        </authorList>
    </citation>
    <scope>NUCLEOTIDE SEQUENCE</scope>
    <source>
        <strain evidence="1">MM-2020</strain>
        <tissue evidence="1">Muscle</tissue>
    </source>
</reference>